<evidence type="ECO:0000313" key="2">
    <source>
        <dbReference type="Proteomes" id="UP000198287"/>
    </source>
</evidence>
<dbReference type="AlphaFoldDB" id="A0A226E8V3"/>
<gene>
    <name evidence="1" type="ORF">Fcan01_10975</name>
</gene>
<dbReference type="Proteomes" id="UP000198287">
    <property type="component" value="Unassembled WGS sequence"/>
</dbReference>
<keyword evidence="2" id="KW-1185">Reference proteome</keyword>
<accession>A0A226E8V3</accession>
<organism evidence="1 2">
    <name type="scientific">Folsomia candida</name>
    <name type="common">Springtail</name>
    <dbReference type="NCBI Taxonomy" id="158441"/>
    <lineage>
        <taxon>Eukaryota</taxon>
        <taxon>Metazoa</taxon>
        <taxon>Ecdysozoa</taxon>
        <taxon>Arthropoda</taxon>
        <taxon>Hexapoda</taxon>
        <taxon>Collembola</taxon>
        <taxon>Entomobryomorpha</taxon>
        <taxon>Isotomoidea</taxon>
        <taxon>Isotomidae</taxon>
        <taxon>Proisotominae</taxon>
        <taxon>Folsomia</taxon>
    </lineage>
</organism>
<evidence type="ECO:0000313" key="1">
    <source>
        <dbReference type="EMBL" id="OXA53985.1"/>
    </source>
</evidence>
<dbReference type="EMBL" id="LNIX01000005">
    <property type="protein sequence ID" value="OXA53985.1"/>
    <property type="molecule type" value="Genomic_DNA"/>
</dbReference>
<comment type="caution">
    <text evidence="1">The sequence shown here is derived from an EMBL/GenBank/DDBJ whole genome shotgun (WGS) entry which is preliminary data.</text>
</comment>
<reference evidence="1 2" key="1">
    <citation type="submission" date="2015-12" db="EMBL/GenBank/DDBJ databases">
        <title>The genome of Folsomia candida.</title>
        <authorList>
            <person name="Faddeeva A."/>
            <person name="Derks M.F."/>
            <person name="Anvar Y."/>
            <person name="Smit S."/>
            <person name="Van Straalen N."/>
            <person name="Roelofs D."/>
        </authorList>
    </citation>
    <scope>NUCLEOTIDE SEQUENCE [LARGE SCALE GENOMIC DNA]</scope>
    <source>
        <strain evidence="1 2">VU population</strain>
        <tissue evidence="1">Whole body</tissue>
    </source>
</reference>
<protein>
    <recommendedName>
        <fullName evidence="3">F-box domain-containing protein</fullName>
    </recommendedName>
</protein>
<evidence type="ECO:0008006" key="3">
    <source>
        <dbReference type="Google" id="ProtNLM"/>
    </source>
</evidence>
<proteinExistence type="predicted"/>
<sequence>MEEALSNRLILLQILGNISPKVARLVCHSWNNIALHDDRLVINLKSKSDIQLANLCRRLSPSLARNITLRNCRNELTCVKEGVNGQLNITDIKNLSCFITLFNQYVQKLDMTLNPTLFPALYKLFQTRENFINLKYLDVHICRGEKNSEIPNDEYLPLAPRKKLSTIKFRIDKNCDAYRELYQGLLNCAVNLLNLRLVGNWLPDQGTQLNLKSLEYVGLGKLDLAKLSNLVFQVAHSLQYLHLYSEVDTRKVDPQKFKLPATMPNLIKLSNIHPNIFPIQIQHVMSNRMKNLRTIQLKDLSGDLLLNVFCSGNISNAINPCVSTLSLNGIVLPEVLAKVRVPFPNLRNLELILMPRNAVSRVVQDNSFKMNKAELNAVMGAIGSLNLRRITIMLCYPLKCRGFFKTLSNNLGVFENACLEYFELEMSCYDNGSLMDDFCETEDFKEILFQLLLTLKRLKKVKFDCPNFKFTLQFAEQLFRFIFCHGINVEFC</sequence>
<name>A0A226E8V3_FOLCA</name>